<dbReference type="InterPro" id="IPR023828">
    <property type="entry name" value="Peptidase_S8_Ser-AS"/>
</dbReference>
<dbReference type="GO" id="GO:0006508">
    <property type="term" value="P:proteolysis"/>
    <property type="evidence" value="ECO:0007669"/>
    <property type="project" value="UniProtKB-KW"/>
</dbReference>
<evidence type="ECO:0000256" key="6">
    <source>
        <dbReference type="SAM" id="SignalP"/>
    </source>
</evidence>
<evidence type="ECO:0000313" key="9">
    <source>
        <dbReference type="Proteomes" id="UP000199060"/>
    </source>
</evidence>
<accession>A0A1G6VDM0</accession>
<gene>
    <name evidence="8" type="ORF">SAMN04488104_103415</name>
</gene>
<feature type="signal peptide" evidence="6">
    <location>
        <begin position="1"/>
        <end position="23"/>
    </location>
</feature>
<keyword evidence="2 5" id="KW-0645">Protease</keyword>
<dbReference type="PIRSF" id="PIRSF037903">
    <property type="entry name" value="Subtilisin_rel_GFO_2223"/>
    <property type="match status" value="1"/>
</dbReference>
<dbReference type="SUPFAM" id="SSF52743">
    <property type="entry name" value="Subtilisin-like"/>
    <property type="match status" value="1"/>
</dbReference>
<dbReference type="OrthoDB" id="9792152at2"/>
<dbReference type="PRINTS" id="PR00723">
    <property type="entry name" value="SUBTILISIN"/>
</dbReference>
<dbReference type="PROSITE" id="PS00138">
    <property type="entry name" value="SUBTILASE_SER"/>
    <property type="match status" value="1"/>
</dbReference>
<feature type="active site" description="Charge relay system" evidence="5">
    <location>
        <position position="189"/>
    </location>
</feature>
<keyword evidence="3 5" id="KW-0378">Hydrolase</keyword>
<feature type="domain" description="Peptidase S8/S53" evidence="7">
    <location>
        <begin position="180"/>
        <end position="454"/>
    </location>
</feature>
<dbReference type="CDD" id="cd07493">
    <property type="entry name" value="Peptidases_S8_9"/>
    <property type="match status" value="1"/>
</dbReference>
<feature type="active site" description="Charge relay system" evidence="5">
    <location>
        <position position="408"/>
    </location>
</feature>
<dbReference type="GO" id="GO:0004252">
    <property type="term" value="F:serine-type endopeptidase activity"/>
    <property type="evidence" value="ECO:0007669"/>
    <property type="project" value="UniProtKB-UniRule"/>
</dbReference>
<dbReference type="NCBIfam" id="TIGR04183">
    <property type="entry name" value="Por_Secre_tail"/>
    <property type="match status" value="1"/>
</dbReference>
<organism evidence="8 9">
    <name type="scientific">Algoriphagus faecimaris</name>
    <dbReference type="NCBI Taxonomy" id="686796"/>
    <lineage>
        <taxon>Bacteria</taxon>
        <taxon>Pseudomonadati</taxon>
        <taxon>Bacteroidota</taxon>
        <taxon>Cytophagia</taxon>
        <taxon>Cytophagales</taxon>
        <taxon>Cyclobacteriaceae</taxon>
        <taxon>Algoriphagus</taxon>
    </lineage>
</organism>
<dbReference type="PROSITE" id="PS51892">
    <property type="entry name" value="SUBTILASE"/>
    <property type="match status" value="1"/>
</dbReference>
<evidence type="ECO:0000256" key="5">
    <source>
        <dbReference type="PROSITE-ProRule" id="PRU01240"/>
    </source>
</evidence>
<dbReference type="PANTHER" id="PTHR43806">
    <property type="entry name" value="PEPTIDASE S8"/>
    <property type="match status" value="1"/>
</dbReference>
<dbReference type="Pfam" id="PF00082">
    <property type="entry name" value="Peptidase_S8"/>
    <property type="match status" value="1"/>
</dbReference>
<dbReference type="AlphaFoldDB" id="A0A1G6VDM0"/>
<evidence type="ECO:0000256" key="2">
    <source>
        <dbReference type="ARBA" id="ARBA00022670"/>
    </source>
</evidence>
<dbReference type="InterPro" id="IPR026444">
    <property type="entry name" value="Secre_tail"/>
</dbReference>
<keyword evidence="6" id="KW-0732">Signal</keyword>
<keyword evidence="4 5" id="KW-0720">Serine protease</keyword>
<protein>
    <submittedName>
        <fullName evidence="8">Por secretion system C-terminal sorting domain-containing protein</fullName>
    </submittedName>
</protein>
<evidence type="ECO:0000256" key="3">
    <source>
        <dbReference type="ARBA" id="ARBA00022801"/>
    </source>
</evidence>
<keyword evidence="9" id="KW-1185">Reference proteome</keyword>
<dbReference type="InterPro" id="IPR050131">
    <property type="entry name" value="Peptidase_S8_subtilisin-like"/>
</dbReference>
<feature type="active site" description="Charge relay system" evidence="5">
    <location>
        <position position="230"/>
    </location>
</feature>
<evidence type="ECO:0000256" key="4">
    <source>
        <dbReference type="ARBA" id="ARBA00022825"/>
    </source>
</evidence>
<dbReference type="InterPro" id="IPR036852">
    <property type="entry name" value="Peptidase_S8/S53_dom_sf"/>
</dbReference>
<reference evidence="9" key="1">
    <citation type="submission" date="2016-10" db="EMBL/GenBank/DDBJ databases">
        <authorList>
            <person name="Varghese N."/>
            <person name="Submissions S."/>
        </authorList>
    </citation>
    <scope>NUCLEOTIDE SEQUENCE [LARGE SCALE GENOMIC DNA]</scope>
    <source>
        <strain evidence="9">DSM 23095</strain>
    </source>
</reference>
<dbReference type="InterPro" id="IPR017317">
    <property type="entry name" value="Pept_S8_subtilisin_bacteroid-2"/>
</dbReference>
<dbReference type="STRING" id="686796.SAMN04488104_103415"/>
<proteinExistence type="inferred from homology"/>
<dbReference type="EMBL" id="FNAC01000034">
    <property type="protein sequence ID" value="SDD50945.1"/>
    <property type="molecule type" value="Genomic_DNA"/>
</dbReference>
<dbReference type="Gene3D" id="3.40.50.200">
    <property type="entry name" value="Peptidase S8/S53 domain"/>
    <property type="match status" value="1"/>
</dbReference>
<evidence type="ECO:0000259" key="7">
    <source>
        <dbReference type="Pfam" id="PF00082"/>
    </source>
</evidence>
<dbReference type="InterPro" id="IPR015500">
    <property type="entry name" value="Peptidase_S8_subtilisin-rel"/>
</dbReference>
<evidence type="ECO:0000313" key="8">
    <source>
        <dbReference type="EMBL" id="SDD50945.1"/>
    </source>
</evidence>
<dbReference type="InterPro" id="IPR000209">
    <property type="entry name" value="Peptidase_S8/S53_dom"/>
</dbReference>
<dbReference type="PANTHER" id="PTHR43806:SF67">
    <property type="entry name" value="EGF-LIKE DOMAIN-CONTAINING PROTEIN"/>
    <property type="match status" value="1"/>
</dbReference>
<evidence type="ECO:0000256" key="1">
    <source>
        <dbReference type="ARBA" id="ARBA00011073"/>
    </source>
</evidence>
<feature type="chain" id="PRO_5011517508" evidence="6">
    <location>
        <begin position="24"/>
        <end position="555"/>
    </location>
</feature>
<sequence length="555" mass="61399">MNSSKFLSFFFLLNLILGSAAYAQDRYAVFYQYKPQENFSLDNPSDFLTQRALDRRIRESVAVDSTDLPVSPRYINELRVLSTDLLYHSKWLNASLAVLSTEQLEQVSQLPFVERLELVAYGYNPPPINERSSLLNFVSKFAFNLENRKTARMLKSMDLPSDFQNQLLGIDRMHEEGFKGSGITIAVFDAGYPGVNTGSAMAHLLENNSIVGAIDLVRPWNDNVFLDNQHGTNVLSVIASNDAEKFIAGAPDANYILAITEEVATEYRVEEFNWLRAAEYADSLGVDIINSSLGYNNFFDDPAMNYTAEQIDGQTAIVTQAANFAAKRGILVVASAGNEGPGERSISPPADSPLALSIGAVNQNLEVSPFSSKGPTADGRIKPDLVAFGSGTAIIRSNDNVGFASGTSFSAPQITALAAGLWEARPEWTRAELVENLLRSATNAEDPNSIIGFGIPNFWDAYYGEILSIEDKEENIWKIYPNPLQGNELLIEYGSGLSYRFELLDMSGKSLLDFAILREKTDEPFRIDMTGILPGVYLVQIQDAKTVKRTKLFRY</sequence>
<name>A0A1G6VDM0_9BACT</name>
<comment type="similarity">
    <text evidence="1 5">Belongs to the peptidase S8 family.</text>
</comment>
<dbReference type="Proteomes" id="UP000199060">
    <property type="component" value="Unassembled WGS sequence"/>
</dbReference>